<keyword evidence="3" id="KW-1185">Reference proteome</keyword>
<dbReference type="Pfam" id="PF04801">
    <property type="entry name" value="RPC5"/>
    <property type="match status" value="1"/>
</dbReference>
<dbReference type="EMBL" id="LFMY01000011">
    <property type="protein sequence ID" value="OKL57448.1"/>
    <property type="molecule type" value="Genomic_DNA"/>
</dbReference>
<dbReference type="InterPro" id="IPR006886">
    <property type="entry name" value="RNA_pol_III_Rpc5"/>
</dbReference>
<name>A0A225AJT8_TALAT</name>
<feature type="region of interest" description="Disordered" evidence="1">
    <location>
        <begin position="292"/>
        <end position="316"/>
    </location>
</feature>
<evidence type="ECO:0000313" key="3">
    <source>
        <dbReference type="Proteomes" id="UP000214365"/>
    </source>
</evidence>
<sequence length="316" mass="35270">MSSSDPIVASYDVFLTDSQIARYVLQYPDRELNNDKPYEDQNRPKPTGLRLKPKTGLVEVEVPINTSSDVYDVNKGLKYGEAMKQSRVLREGGAFGLAGGFNSQSGAAAAASRVKMEGDNGMQDVKSSKTQTILRNQTLAGRIKEPEDGEPVYMLGAFRGSNFFLSPVTAVVQLRPQLHHLDASEEVSRARITRGKKDLEEDGAVREAEARAVDVKVKSAEAGEAAPPGNMELLKKIQDEKWESYEWLDSETEEAWVTYENYMIHQNPEELPQLQTALDGEGYLDVMSAPRVDPARPEMTGWAMKQNRRKQRTRDS</sequence>
<gene>
    <name evidence="2" type="ORF">UA08_07160</name>
</gene>
<dbReference type="STRING" id="1441469.A0A225AJT8"/>
<dbReference type="RefSeq" id="XP_020117569.1">
    <property type="nucleotide sequence ID" value="XM_020262071.1"/>
</dbReference>
<dbReference type="Proteomes" id="UP000214365">
    <property type="component" value="Unassembled WGS sequence"/>
</dbReference>
<dbReference type="AlphaFoldDB" id="A0A225AJT8"/>
<reference evidence="2 3" key="1">
    <citation type="submission" date="2015-06" db="EMBL/GenBank/DDBJ databases">
        <title>Talaromyces atroroseus IBT 11181 draft genome.</title>
        <authorList>
            <person name="Rasmussen K.B."/>
            <person name="Rasmussen S."/>
            <person name="Petersen B."/>
            <person name="Sicheritz-Ponten T."/>
            <person name="Mortensen U.H."/>
            <person name="Thrane U."/>
        </authorList>
    </citation>
    <scope>NUCLEOTIDE SEQUENCE [LARGE SCALE GENOMIC DNA]</scope>
    <source>
        <strain evidence="2 3">IBT 11181</strain>
    </source>
</reference>
<dbReference type="PANTHER" id="PTHR12069:SF0">
    <property type="entry name" value="DNA-DIRECTED RNA POLYMERASE III SUBUNIT RPC5"/>
    <property type="match status" value="1"/>
</dbReference>
<evidence type="ECO:0000313" key="2">
    <source>
        <dbReference type="EMBL" id="OKL57448.1"/>
    </source>
</evidence>
<feature type="compositionally biased region" description="Basic residues" evidence="1">
    <location>
        <begin position="306"/>
        <end position="316"/>
    </location>
</feature>
<dbReference type="GeneID" id="31006916"/>
<accession>A0A225AJT8</accession>
<evidence type="ECO:0008006" key="4">
    <source>
        <dbReference type="Google" id="ProtNLM"/>
    </source>
</evidence>
<dbReference type="OrthoDB" id="340681at2759"/>
<organism evidence="2 3">
    <name type="scientific">Talaromyces atroroseus</name>
    <dbReference type="NCBI Taxonomy" id="1441469"/>
    <lineage>
        <taxon>Eukaryota</taxon>
        <taxon>Fungi</taxon>
        <taxon>Dikarya</taxon>
        <taxon>Ascomycota</taxon>
        <taxon>Pezizomycotina</taxon>
        <taxon>Eurotiomycetes</taxon>
        <taxon>Eurotiomycetidae</taxon>
        <taxon>Eurotiales</taxon>
        <taxon>Trichocomaceae</taxon>
        <taxon>Talaromyces</taxon>
        <taxon>Talaromyces sect. Trachyspermi</taxon>
    </lineage>
</organism>
<dbReference type="GO" id="GO:0042797">
    <property type="term" value="P:tRNA transcription by RNA polymerase III"/>
    <property type="evidence" value="ECO:0007669"/>
    <property type="project" value="TreeGrafter"/>
</dbReference>
<proteinExistence type="predicted"/>
<evidence type="ECO:0000256" key="1">
    <source>
        <dbReference type="SAM" id="MobiDB-lite"/>
    </source>
</evidence>
<protein>
    <recommendedName>
        <fullName evidence="4">DNA-directed RNA polymerase III subunit rpc5</fullName>
    </recommendedName>
</protein>
<dbReference type="GO" id="GO:0005666">
    <property type="term" value="C:RNA polymerase III complex"/>
    <property type="evidence" value="ECO:0007669"/>
    <property type="project" value="TreeGrafter"/>
</dbReference>
<dbReference type="PANTHER" id="PTHR12069">
    <property type="entry name" value="DNA-DIRECTED RNA POLYMERASES III 80 KDA POLYPEPTIDE RNA POLYMERASE III SUBUNIT 5"/>
    <property type="match status" value="1"/>
</dbReference>
<comment type="caution">
    <text evidence="2">The sequence shown here is derived from an EMBL/GenBank/DDBJ whole genome shotgun (WGS) entry which is preliminary data.</text>
</comment>